<organism evidence="3 4">
    <name type="scientific">Haemaphysalis longicornis</name>
    <name type="common">Bush tick</name>
    <dbReference type="NCBI Taxonomy" id="44386"/>
    <lineage>
        <taxon>Eukaryota</taxon>
        <taxon>Metazoa</taxon>
        <taxon>Ecdysozoa</taxon>
        <taxon>Arthropoda</taxon>
        <taxon>Chelicerata</taxon>
        <taxon>Arachnida</taxon>
        <taxon>Acari</taxon>
        <taxon>Parasitiformes</taxon>
        <taxon>Ixodida</taxon>
        <taxon>Ixodoidea</taxon>
        <taxon>Ixodidae</taxon>
        <taxon>Haemaphysalinae</taxon>
        <taxon>Haemaphysalis</taxon>
    </lineage>
</organism>
<dbReference type="AlphaFoldDB" id="A0A9J6GHX8"/>
<comment type="caution">
    <text evidence="3">The sequence shown here is derived from an EMBL/GenBank/DDBJ whole genome shotgun (WGS) entry which is preliminary data.</text>
</comment>
<reference evidence="3 4" key="1">
    <citation type="journal article" date="2020" name="Cell">
        <title>Large-Scale Comparative Analyses of Tick Genomes Elucidate Their Genetic Diversity and Vector Capacities.</title>
        <authorList>
            <consortium name="Tick Genome and Microbiome Consortium (TIGMIC)"/>
            <person name="Jia N."/>
            <person name="Wang J."/>
            <person name="Shi W."/>
            <person name="Du L."/>
            <person name="Sun Y."/>
            <person name="Zhan W."/>
            <person name="Jiang J.F."/>
            <person name="Wang Q."/>
            <person name="Zhang B."/>
            <person name="Ji P."/>
            <person name="Bell-Sakyi L."/>
            <person name="Cui X.M."/>
            <person name="Yuan T.T."/>
            <person name="Jiang B.G."/>
            <person name="Yang W.F."/>
            <person name="Lam T.T."/>
            <person name="Chang Q.C."/>
            <person name="Ding S.J."/>
            <person name="Wang X.J."/>
            <person name="Zhu J.G."/>
            <person name="Ruan X.D."/>
            <person name="Zhao L."/>
            <person name="Wei J.T."/>
            <person name="Ye R.Z."/>
            <person name="Que T.C."/>
            <person name="Du C.H."/>
            <person name="Zhou Y.H."/>
            <person name="Cheng J.X."/>
            <person name="Dai P.F."/>
            <person name="Guo W.B."/>
            <person name="Han X.H."/>
            <person name="Huang E.J."/>
            <person name="Li L.F."/>
            <person name="Wei W."/>
            <person name="Gao Y.C."/>
            <person name="Liu J.Z."/>
            <person name="Shao H.Z."/>
            <person name="Wang X."/>
            <person name="Wang C.C."/>
            <person name="Yang T.C."/>
            <person name="Huo Q.B."/>
            <person name="Li W."/>
            <person name="Chen H.Y."/>
            <person name="Chen S.E."/>
            <person name="Zhou L.G."/>
            <person name="Ni X.B."/>
            <person name="Tian J.H."/>
            <person name="Sheng Y."/>
            <person name="Liu T."/>
            <person name="Pan Y.S."/>
            <person name="Xia L.Y."/>
            <person name="Li J."/>
            <person name="Zhao F."/>
            <person name="Cao W.C."/>
        </authorList>
    </citation>
    <scope>NUCLEOTIDE SEQUENCE [LARGE SCALE GENOMIC DNA]</scope>
    <source>
        <strain evidence="3">HaeL-2018</strain>
    </source>
</reference>
<feature type="region of interest" description="Disordered" evidence="2">
    <location>
        <begin position="496"/>
        <end position="533"/>
    </location>
</feature>
<feature type="compositionally biased region" description="Polar residues" evidence="2">
    <location>
        <begin position="311"/>
        <end position="326"/>
    </location>
</feature>
<protein>
    <recommendedName>
        <fullName evidence="5">CCHC-type domain-containing protein</fullName>
    </recommendedName>
</protein>
<feature type="compositionally biased region" description="Basic residues" evidence="2">
    <location>
        <begin position="42"/>
        <end position="53"/>
    </location>
</feature>
<dbReference type="Proteomes" id="UP000821853">
    <property type="component" value="Unassembled WGS sequence"/>
</dbReference>
<gene>
    <name evidence="3" type="ORF">HPB48_006648</name>
</gene>
<dbReference type="VEuPathDB" id="VectorBase:HLOH_056728"/>
<evidence type="ECO:0000256" key="1">
    <source>
        <dbReference type="SAM" id="Coils"/>
    </source>
</evidence>
<name>A0A9J6GHX8_HAELO</name>
<accession>A0A9J6GHX8</accession>
<feature type="compositionally biased region" description="Low complexity" evidence="2">
    <location>
        <begin position="7"/>
        <end position="18"/>
    </location>
</feature>
<proteinExistence type="predicted"/>
<feature type="region of interest" description="Disordered" evidence="2">
    <location>
        <begin position="1"/>
        <end position="74"/>
    </location>
</feature>
<feature type="compositionally biased region" description="Polar residues" evidence="2">
    <location>
        <begin position="54"/>
        <end position="65"/>
    </location>
</feature>
<dbReference type="EMBL" id="JABSTR010000008">
    <property type="protein sequence ID" value="KAH9378086.1"/>
    <property type="molecule type" value="Genomic_DNA"/>
</dbReference>
<evidence type="ECO:0008006" key="5">
    <source>
        <dbReference type="Google" id="ProtNLM"/>
    </source>
</evidence>
<evidence type="ECO:0000256" key="2">
    <source>
        <dbReference type="SAM" id="MobiDB-lite"/>
    </source>
</evidence>
<feature type="coiled-coil region" evidence="1">
    <location>
        <begin position="370"/>
        <end position="404"/>
    </location>
</feature>
<sequence>MQAEQHPAAQPTTASAAPEGTMDFDQLTGRTLPRDDPWQQILRKRHDLKRRKQPSTSKQPFTSRTAPAPRLPETDYKVIFRPRSGLRISDWHDRQITQSIQRASRIPEHVFFARVTIQPQAAQNFIVASTPDEACVEALRNITTLQLGATTYEVVAYLKNIPGTVRGVIHGIDQGTTQDQLHTIIATTGPRIISARMLGASSSVVITFEGLHVPFYVKAYGMLTRCRPYRQTIQCCSVCGQLGHRQDVCPNPDTPVCAQCHVKNPADDHECVPTCKLCGLDHPTASRDCRKKLRPPPPPIRVRERGLTSHATTGYSSTHQQRQAPRTAQPLRPVSPHVSWSAVATVPPTASDQFPPLRACTKSPPTDPKYSKLEKENAQLREKLAENTKKFALLEEHIAQLRAQIQPSTQPPQEIIATTQTTESAPLPAVLSPQETIPTNPTTESAPIPAVVSPMFEDLKRYIHGLLSDLNAKIQAVDSRVAALEITQRKKRVAALEITKRKKRKKPKEGSRPHPTGRTVPLKDDGDAPFLSA</sequence>
<evidence type="ECO:0000313" key="4">
    <source>
        <dbReference type="Proteomes" id="UP000821853"/>
    </source>
</evidence>
<evidence type="ECO:0000313" key="3">
    <source>
        <dbReference type="EMBL" id="KAH9378086.1"/>
    </source>
</evidence>
<dbReference type="OrthoDB" id="6488226at2759"/>
<feature type="region of interest" description="Disordered" evidence="2">
    <location>
        <begin position="311"/>
        <end position="333"/>
    </location>
</feature>
<keyword evidence="1" id="KW-0175">Coiled coil</keyword>
<keyword evidence="4" id="KW-1185">Reference proteome</keyword>